<evidence type="ECO:0000313" key="7">
    <source>
        <dbReference type="EMBL" id="GAG40301.1"/>
    </source>
</evidence>
<dbReference type="PANTHER" id="PTHR43409:SF7">
    <property type="entry name" value="BLL1977 PROTEIN"/>
    <property type="match status" value="1"/>
</dbReference>
<evidence type="ECO:0000256" key="1">
    <source>
        <dbReference type="ARBA" id="ARBA00001966"/>
    </source>
</evidence>
<dbReference type="PANTHER" id="PTHR43409">
    <property type="entry name" value="ANAEROBIC MAGNESIUM-PROTOPORPHYRIN IX MONOMETHYL ESTER CYCLASE-RELATED"/>
    <property type="match status" value="1"/>
</dbReference>
<feature type="domain" description="B12-binding" evidence="6">
    <location>
        <begin position="8"/>
        <end position="145"/>
    </location>
</feature>
<evidence type="ECO:0000256" key="3">
    <source>
        <dbReference type="ARBA" id="ARBA00022723"/>
    </source>
</evidence>
<keyword evidence="2" id="KW-0949">S-adenosyl-L-methionine</keyword>
<keyword evidence="3" id="KW-0479">Metal-binding</keyword>
<keyword evidence="5" id="KW-0411">Iron-sulfur</keyword>
<dbReference type="InterPro" id="IPR036724">
    <property type="entry name" value="Cobalamin-bd_sf"/>
</dbReference>
<dbReference type="SUPFAM" id="SSF52242">
    <property type="entry name" value="Cobalamin (vitamin B12)-binding domain"/>
    <property type="match status" value="1"/>
</dbReference>
<gene>
    <name evidence="7" type="ORF">S01H1_62258</name>
</gene>
<dbReference type="CDD" id="cd02068">
    <property type="entry name" value="radical_SAM_B12_BD"/>
    <property type="match status" value="1"/>
</dbReference>
<evidence type="ECO:0000256" key="2">
    <source>
        <dbReference type="ARBA" id="ARBA00022691"/>
    </source>
</evidence>
<dbReference type="Gene3D" id="3.40.50.280">
    <property type="entry name" value="Cobalamin-binding domain"/>
    <property type="match status" value="1"/>
</dbReference>
<sequence>MRVTFVEPPKDFWFVMGEYLPPPTAAIQLAAYLESKRPQDEITIIDCQAERLDWKDMEKRIETENPDIVAVSSLSTCNTYLVARALEAAKKVAPDALTITGGQHFTALAEPSLNEYPILDAVARGEGEETLVEVADALEAGRGFADVKGLTFRHGDDIVSTPPRPLIPDLDALPMPG</sequence>
<name>X0YUI8_9ZZZZ</name>
<accession>X0YUI8</accession>
<keyword evidence="4" id="KW-0408">Iron</keyword>
<dbReference type="GO" id="GO:0051536">
    <property type="term" value="F:iron-sulfur cluster binding"/>
    <property type="evidence" value="ECO:0007669"/>
    <property type="project" value="UniProtKB-KW"/>
</dbReference>
<comment type="caution">
    <text evidence="7">The sequence shown here is derived from an EMBL/GenBank/DDBJ whole genome shotgun (WGS) entry which is preliminary data.</text>
</comment>
<dbReference type="Pfam" id="PF02310">
    <property type="entry name" value="B12-binding"/>
    <property type="match status" value="1"/>
</dbReference>
<dbReference type="AlphaFoldDB" id="X0YUI8"/>
<dbReference type="GO" id="GO:0046872">
    <property type="term" value="F:metal ion binding"/>
    <property type="evidence" value="ECO:0007669"/>
    <property type="project" value="UniProtKB-KW"/>
</dbReference>
<reference evidence="7" key="1">
    <citation type="journal article" date="2014" name="Front. Microbiol.">
        <title>High frequency of phylogenetically diverse reductive dehalogenase-homologous genes in deep subseafloor sedimentary metagenomes.</title>
        <authorList>
            <person name="Kawai M."/>
            <person name="Futagami T."/>
            <person name="Toyoda A."/>
            <person name="Takaki Y."/>
            <person name="Nishi S."/>
            <person name="Hori S."/>
            <person name="Arai W."/>
            <person name="Tsubouchi T."/>
            <person name="Morono Y."/>
            <person name="Uchiyama I."/>
            <person name="Ito T."/>
            <person name="Fujiyama A."/>
            <person name="Inagaki F."/>
            <person name="Takami H."/>
        </authorList>
    </citation>
    <scope>NUCLEOTIDE SEQUENCE</scope>
    <source>
        <strain evidence="7">Expedition CK06-06</strain>
    </source>
</reference>
<evidence type="ECO:0000259" key="6">
    <source>
        <dbReference type="PROSITE" id="PS51332"/>
    </source>
</evidence>
<feature type="non-terminal residue" evidence="7">
    <location>
        <position position="177"/>
    </location>
</feature>
<evidence type="ECO:0000256" key="5">
    <source>
        <dbReference type="ARBA" id="ARBA00023014"/>
    </source>
</evidence>
<dbReference type="PROSITE" id="PS51332">
    <property type="entry name" value="B12_BINDING"/>
    <property type="match status" value="1"/>
</dbReference>
<dbReference type="InterPro" id="IPR006158">
    <property type="entry name" value="Cobalamin-bd"/>
</dbReference>
<proteinExistence type="predicted"/>
<protein>
    <recommendedName>
        <fullName evidence="6">B12-binding domain-containing protein</fullName>
    </recommendedName>
</protein>
<dbReference type="EMBL" id="BARS01040882">
    <property type="protein sequence ID" value="GAG40301.1"/>
    <property type="molecule type" value="Genomic_DNA"/>
</dbReference>
<organism evidence="7">
    <name type="scientific">marine sediment metagenome</name>
    <dbReference type="NCBI Taxonomy" id="412755"/>
    <lineage>
        <taxon>unclassified sequences</taxon>
        <taxon>metagenomes</taxon>
        <taxon>ecological metagenomes</taxon>
    </lineage>
</organism>
<comment type="cofactor">
    <cofactor evidence="1">
        <name>[4Fe-4S] cluster</name>
        <dbReference type="ChEBI" id="CHEBI:49883"/>
    </cofactor>
</comment>
<dbReference type="InterPro" id="IPR051198">
    <property type="entry name" value="BchE-like"/>
</dbReference>
<dbReference type="GO" id="GO:0031419">
    <property type="term" value="F:cobalamin binding"/>
    <property type="evidence" value="ECO:0007669"/>
    <property type="project" value="InterPro"/>
</dbReference>
<evidence type="ECO:0000256" key="4">
    <source>
        <dbReference type="ARBA" id="ARBA00023004"/>
    </source>
</evidence>